<protein>
    <recommendedName>
        <fullName evidence="3">DUF5133 domain-containing protein</fullName>
    </recommendedName>
</protein>
<dbReference type="AlphaFoldDB" id="A0A1H9RGK0"/>
<accession>A0A1H9RGK0</accession>
<evidence type="ECO:0000313" key="1">
    <source>
        <dbReference type="EMBL" id="SER71822.1"/>
    </source>
</evidence>
<dbReference type="InterPro" id="IPR033457">
    <property type="entry name" value="DUF5133"/>
</dbReference>
<evidence type="ECO:0008006" key="3">
    <source>
        <dbReference type="Google" id="ProtNLM"/>
    </source>
</evidence>
<dbReference type="EMBL" id="FOGO01000003">
    <property type="protein sequence ID" value="SER71822.1"/>
    <property type="molecule type" value="Genomic_DNA"/>
</dbReference>
<dbReference type="OrthoDB" id="4320263at2"/>
<gene>
    <name evidence="1" type="ORF">SAMN05421870_103533</name>
</gene>
<organism evidence="1 2">
    <name type="scientific">Streptomyces qinglanensis</name>
    <dbReference type="NCBI Taxonomy" id="943816"/>
    <lineage>
        <taxon>Bacteria</taxon>
        <taxon>Bacillati</taxon>
        <taxon>Actinomycetota</taxon>
        <taxon>Actinomycetes</taxon>
        <taxon>Kitasatosporales</taxon>
        <taxon>Streptomycetaceae</taxon>
        <taxon>Streptomyces</taxon>
    </lineage>
</organism>
<dbReference type="RefSeq" id="WP_074999751.1">
    <property type="nucleotide sequence ID" value="NZ_FOGO01000003.1"/>
</dbReference>
<keyword evidence="2" id="KW-1185">Reference proteome</keyword>
<evidence type="ECO:0000313" key="2">
    <source>
        <dbReference type="Proteomes" id="UP000182841"/>
    </source>
</evidence>
<proteinExistence type="predicted"/>
<dbReference type="Pfam" id="PF17196">
    <property type="entry name" value="DUF5133"/>
    <property type="match status" value="1"/>
</dbReference>
<name>A0A1H9RGK0_9ACTN</name>
<dbReference type="Proteomes" id="UP000182841">
    <property type="component" value="Unassembled WGS sequence"/>
</dbReference>
<sequence>MLHPAEKTLRLLLARYADACAQHETAPAPETREAVEDLAYTLCVTTDTRSLAEALAAADRMLEDHVAERKRGTRRARAHGSPAAV</sequence>
<reference evidence="2" key="1">
    <citation type="submission" date="2016-10" db="EMBL/GenBank/DDBJ databases">
        <authorList>
            <person name="Varghese N."/>
            <person name="Submissions S."/>
        </authorList>
    </citation>
    <scope>NUCLEOTIDE SEQUENCE [LARGE SCALE GENOMIC DNA]</scope>
    <source>
        <strain evidence="2">CGMCC 4.6825</strain>
    </source>
</reference>